<keyword evidence="2" id="KW-0249">Electron transport</keyword>
<evidence type="ECO:0000313" key="8">
    <source>
        <dbReference type="EMBL" id="QGA80263.1"/>
    </source>
</evidence>
<dbReference type="GO" id="GO:0005829">
    <property type="term" value="C:cytosol"/>
    <property type="evidence" value="ECO:0007669"/>
    <property type="project" value="TreeGrafter"/>
</dbReference>
<feature type="site" description="Contributes to redox potential value" evidence="5">
    <location>
        <position position="31"/>
    </location>
</feature>
<dbReference type="PANTHER" id="PTHR45663:SF40">
    <property type="entry name" value="THIOREDOXIN 2"/>
    <property type="match status" value="1"/>
</dbReference>
<evidence type="ECO:0000313" key="9">
    <source>
        <dbReference type="Proteomes" id="UP000377803"/>
    </source>
</evidence>
<dbReference type="CDD" id="cd02947">
    <property type="entry name" value="TRX_family"/>
    <property type="match status" value="1"/>
</dbReference>
<dbReference type="Proteomes" id="UP000377803">
    <property type="component" value="Chromosome"/>
</dbReference>
<dbReference type="PRINTS" id="PR00421">
    <property type="entry name" value="THIOREDOXIN"/>
</dbReference>
<dbReference type="EMBL" id="CP040089">
    <property type="protein sequence ID" value="QGA80263.1"/>
    <property type="molecule type" value="Genomic_DNA"/>
</dbReference>
<name>A0A5Q0UF84_9ARCH</name>
<reference evidence="9" key="1">
    <citation type="submission" date="2019-05" db="EMBL/GenBank/DDBJ databases">
        <title>Candidatus Nanohalobium constans, a novel model system to study the DPANN nano-sized archaea: genomic and physiological characterization of a nanoarchaeon co-cultured with its chitinotrophic host.</title>
        <authorList>
            <person name="La Cono V."/>
            <person name="Arcadi E."/>
            <person name="Crisafi F."/>
            <person name="Denaro R."/>
            <person name="La Spada G."/>
            <person name="Messina E."/>
            <person name="Smedile F."/>
            <person name="Toshchakov S.V."/>
            <person name="Shevchenko M.A."/>
            <person name="Golyshin P.N."/>
            <person name="Golyshina O.V."/>
            <person name="Ferrer M."/>
            <person name="Rohde M."/>
            <person name="Mushegian A."/>
            <person name="Sorokin D.Y."/>
            <person name="Giuliano L."/>
            <person name="Yakimov M.M."/>
        </authorList>
    </citation>
    <scope>NUCLEOTIDE SEQUENCE [LARGE SCALE GENOMIC DNA]</scope>
    <source>
        <strain evidence="9">LC1Nh</strain>
    </source>
</reference>
<dbReference type="RefSeq" id="WP_153550001.1">
    <property type="nucleotide sequence ID" value="NZ_CP040089.1"/>
</dbReference>
<feature type="active site" description="Nucleophile" evidence="5">
    <location>
        <position position="32"/>
    </location>
</feature>
<dbReference type="InterPro" id="IPR005746">
    <property type="entry name" value="Thioredoxin"/>
</dbReference>
<dbReference type="InterPro" id="IPR036249">
    <property type="entry name" value="Thioredoxin-like_sf"/>
</dbReference>
<dbReference type="GeneID" id="42364745"/>
<feature type="site" description="Deprotonates C-terminal active site Cys" evidence="5">
    <location>
        <position position="23"/>
    </location>
</feature>
<dbReference type="InterPro" id="IPR013766">
    <property type="entry name" value="Thioredoxin_domain"/>
</dbReference>
<dbReference type="NCBIfam" id="TIGR01068">
    <property type="entry name" value="thioredoxin"/>
    <property type="match status" value="1"/>
</dbReference>
<feature type="active site" description="Nucleophile" evidence="5">
    <location>
        <position position="29"/>
    </location>
</feature>
<evidence type="ECO:0000259" key="7">
    <source>
        <dbReference type="PROSITE" id="PS51352"/>
    </source>
</evidence>
<keyword evidence="1" id="KW-0813">Transport</keyword>
<proteinExistence type="predicted"/>
<dbReference type="PANTHER" id="PTHR45663">
    <property type="entry name" value="GEO12009P1"/>
    <property type="match status" value="1"/>
</dbReference>
<gene>
    <name evidence="8" type="primary">trxA</name>
    <name evidence="8" type="ORF">LC1Nh_0362</name>
</gene>
<dbReference type="PROSITE" id="PS51352">
    <property type="entry name" value="THIOREDOXIN_2"/>
    <property type="match status" value="1"/>
</dbReference>
<keyword evidence="3 6" id="KW-1015">Disulfide bond</keyword>
<dbReference type="Pfam" id="PF00085">
    <property type="entry name" value="Thioredoxin"/>
    <property type="match status" value="1"/>
</dbReference>
<accession>A0A5Q0UF84</accession>
<organism evidence="8 9">
    <name type="scientific">Candidatus Nanohalobium constans</name>
    <dbReference type="NCBI Taxonomy" id="2565781"/>
    <lineage>
        <taxon>Archaea</taxon>
        <taxon>Candidatus Nanohalarchaeota</taxon>
        <taxon>Candidatus Nanohalobia</taxon>
        <taxon>Candidatus Nanohalobiales</taxon>
        <taxon>Candidatus Nanohalobiaceae</taxon>
        <taxon>Candidatus Nanohalobium</taxon>
    </lineage>
</organism>
<evidence type="ECO:0000256" key="4">
    <source>
        <dbReference type="ARBA" id="ARBA00023284"/>
    </source>
</evidence>
<keyword evidence="9" id="KW-1185">Reference proteome</keyword>
<feature type="domain" description="Thioredoxin" evidence="7">
    <location>
        <begin position="1"/>
        <end position="104"/>
    </location>
</feature>
<dbReference type="PIRSF" id="PIRSF000077">
    <property type="entry name" value="Thioredoxin"/>
    <property type="match status" value="1"/>
</dbReference>
<evidence type="ECO:0000256" key="6">
    <source>
        <dbReference type="PIRSR" id="PIRSR000077-4"/>
    </source>
</evidence>
<feature type="site" description="Contributes to redox potential value" evidence="5">
    <location>
        <position position="30"/>
    </location>
</feature>
<evidence type="ECO:0000256" key="3">
    <source>
        <dbReference type="ARBA" id="ARBA00023157"/>
    </source>
</evidence>
<dbReference type="Gene3D" id="3.40.30.10">
    <property type="entry name" value="Glutaredoxin"/>
    <property type="match status" value="1"/>
</dbReference>
<protein>
    <submittedName>
        <fullName evidence="8">Thioredoxin</fullName>
    </submittedName>
</protein>
<dbReference type="AlphaFoldDB" id="A0A5Q0UF84"/>
<evidence type="ECO:0000256" key="1">
    <source>
        <dbReference type="ARBA" id="ARBA00022448"/>
    </source>
</evidence>
<evidence type="ECO:0000256" key="5">
    <source>
        <dbReference type="PIRSR" id="PIRSR000077-1"/>
    </source>
</evidence>
<feature type="disulfide bond" description="Redox-active" evidence="6">
    <location>
        <begin position="29"/>
        <end position="32"/>
    </location>
</feature>
<evidence type="ECO:0000256" key="2">
    <source>
        <dbReference type="ARBA" id="ARBA00022982"/>
    </source>
</evidence>
<sequence>MPTEIDSEKMEEVQNSEEYWVIDFWAEWCGPCKKLAPVYEEVSEEIEEVNFGKVDMEEHDDLGTQLGVRALPTLLIMKNGEEIARKSGAMPKQKLESWIQENTR</sequence>
<dbReference type="OrthoDB" id="35385at2157"/>
<keyword evidence="4 6" id="KW-0676">Redox-active center</keyword>
<dbReference type="SUPFAM" id="SSF52833">
    <property type="entry name" value="Thioredoxin-like"/>
    <property type="match status" value="1"/>
</dbReference>
<dbReference type="PROSITE" id="PS00194">
    <property type="entry name" value="THIOREDOXIN_1"/>
    <property type="match status" value="1"/>
</dbReference>
<dbReference type="GO" id="GO:0015035">
    <property type="term" value="F:protein-disulfide reductase activity"/>
    <property type="evidence" value="ECO:0007669"/>
    <property type="project" value="InterPro"/>
</dbReference>
<dbReference type="InterPro" id="IPR017937">
    <property type="entry name" value="Thioredoxin_CS"/>
</dbReference>
<dbReference type="KEGG" id="ncon:LC1Nh_0362"/>